<feature type="non-terminal residue" evidence="1">
    <location>
        <position position="1"/>
    </location>
</feature>
<reference evidence="2" key="1">
    <citation type="submission" date="2017-04" db="EMBL/GenBank/DDBJ databases">
        <title>Function of individual gut microbiota members based on whole genome sequencing of pure cultures obtained from chicken caecum.</title>
        <authorList>
            <person name="Medvecky M."/>
            <person name="Cejkova D."/>
            <person name="Polansky O."/>
            <person name="Karasova D."/>
            <person name="Kubasova T."/>
            <person name="Cizek A."/>
            <person name="Rychlik I."/>
        </authorList>
    </citation>
    <scope>NUCLEOTIDE SEQUENCE [LARGE SCALE GENOMIC DNA]</scope>
    <source>
        <strain evidence="2">An179</strain>
    </source>
</reference>
<evidence type="ECO:0000313" key="1">
    <source>
        <dbReference type="EMBL" id="OUP53910.1"/>
    </source>
</evidence>
<sequence length="38" mass="4137">DAGATEQLKASDPMRWVGLMNTCKAQAEEILMAELINS</sequence>
<proteinExistence type="predicted"/>
<dbReference type="Pfam" id="PF14198">
    <property type="entry name" value="TnpV"/>
    <property type="match status" value="1"/>
</dbReference>
<dbReference type="Proteomes" id="UP000195326">
    <property type="component" value="Unassembled WGS sequence"/>
</dbReference>
<evidence type="ECO:0000313" key="2">
    <source>
        <dbReference type="Proteomes" id="UP000195326"/>
    </source>
</evidence>
<gene>
    <name evidence="1" type="ORF">B5F15_16310</name>
</gene>
<comment type="caution">
    <text evidence="1">The sequence shown here is derived from an EMBL/GenBank/DDBJ whole genome shotgun (WGS) entry which is preliminary data.</text>
</comment>
<name>A0A1Y4LDE4_9FIRM</name>
<protein>
    <submittedName>
        <fullName evidence="1">TnpV protein</fullName>
    </submittedName>
</protein>
<dbReference type="InterPro" id="IPR026989">
    <property type="entry name" value="TnpV"/>
</dbReference>
<dbReference type="RefSeq" id="WP_143287930.1">
    <property type="nucleotide sequence ID" value="NZ_NFKL01000045.1"/>
</dbReference>
<organism evidence="1 2">
    <name type="scientific">Butyricicoccus pullicaecorum</name>
    <dbReference type="NCBI Taxonomy" id="501571"/>
    <lineage>
        <taxon>Bacteria</taxon>
        <taxon>Bacillati</taxon>
        <taxon>Bacillota</taxon>
        <taxon>Clostridia</taxon>
        <taxon>Eubacteriales</taxon>
        <taxon>Butyricicoccaceae</taxon>
        <taxon>Butyricicoccus</taxon>
    </lineage>
</organism>
<dbReference type="EMBL" id="NFKL01000045">
    <property type="protein sequence ID" value="OUP53910.1"/>
    <property type="molecule type" value="Genomic_DNA"/>
</dbReference>
<dbReference type="AlphaFoldDB" id="A0A1Y4LDE4"/>
<accession>A0A1Y4LDE4</accession>